<dbReference type="EMBL" id="PSQE01000002">
    <property type="protein sequence ID" value="RHN74322.1"/>
    <property type="molecule type" value="Genomic_DNA"/>
</dbReference>
<dbReference type="PANTHER" id="PTHR33144:SF45">
    <property type="entry name" value="TRANSPOSASE TNP1_EN_SPM-LIKE DOMAIN-CONTAINING PROTEIN"/>
    <property type="match status" value="1"/>
</dbReference>
<protein>
    <submittedName>
        <fullName evidence="2">Putative transposase, Ptta/En/Spm, plant</fullName>
    </submittedName>
</protein>
<sequence length="527" mass="58471">MPKSRRIKNFLKVSNESSSHGASFPNLTSSQHPQEEVASSHRGAKVSVQPHNQTSLQSTQQRVARSIEVARTTQVVSASNDQNQAPHASQNESPTLVAASISSQIPNQTRLQREANAPIQQTNLTSSQHEANVPVQPPNLTAQSAQPMAARPRRRGGRESTHYWSVDALDEENDAIRKLHLLVKDINNLPDGLRVIVDFDEQHTPIGEAAGFLSGVCGLVATHSPFFPISLDKWSDMPANYFDTQWKELFERRFCFNEVEDLAKRYIEGSIGKKWREYRLKLFDDNFDPTLSKNEIVNNRPENVPLDHWVKFVEYRLKPETMEMCKRNKEARKKQIFNHTCGAMTFARKRHILTLEAGKPVGRGPMWDMTHKRADGKYVNEEAQKIGEKICNHIAENPDGYSEISPNDIVGKIFGKEHSGRVRGMGMGVVPTIAFKHTTTRLSGMEFGSFRGSTSSGSSGLVNQKLATMEAQITTLVGYVKAKEGGSLPPELAAALFPNDTLQASNVGSGSPTPNDITRSSDESNAC</sequence>
<proteinExistence type="predicted"/>
<organism evidence="2">
    <name type="scientific">Medicago truncatula</name>
    <name type="common">Barrel medic</name>
    <name type="synonym">Medicago tribuloides</name>
    <dbReference type="NCBI Taxonomy" id="3880"/>
    <lineage>
        <taxon>Eukaryota</taxon>
        <taxon>Viridiplantae</taxon>
        <taxon>Streptophyta</taxon>
        <taxon>Embryophyta</taxon>
        <taxon>Tracheophyta</taxon>
        <taxon>Spermatophyta</taxon>
        <taxon>Magnoliopsida</taxon>
        <taxon>eudicotyledons</taxon>
        <taxon>Gunneridae</taxon>
        <taxon>Pentapetalae</taxon>
        <taxon>rosids</taxon>
        <taxon>fabids</taxon>
        <taxon>Fabales</taxon>
        <taxon>Fabaceae</taxon>
        <taxon>Papilionoideae</taxon>
        <taxon>50 kb inversion clade</taxon>
        <taxon>NPAAA clade</taxon>
        <taxon>Hologalegina</taxon>
        <taxon>IRL clade</taxon>
        <taxon>Trifolieae</taxon>
        <taxon>Medicago</taxon>
    </lineage>
</organism>
<accession>A0A396JAJ7</accession>
<gene>
    <name evidence="2" type="ORF">MtrunA17_Chr2g0309021</name>
</gene>
<evidence type="ECO:0000256" key="1">
    <source>
        <dbReference type="SAM" id="MobiDB-lite"/>
    </source>
</evidence>
<dbReference type="Gramene" id="rna10362">
    <property type="protein sequence ID" value="RHN74322.1"/>
    <property type="gene ID" value="gene10362"/>
</dbReference>
<dbReference type="Proteomes" id="UP000265566">
    <property type="component" value="Chromosome 2"/>
</dbReference>
<feature type="compositionally biased region" description="Polar residues" evidence="1">
    <location>
        <begin position="49"/>
        <end position="63"/>
    </location>
</feature>
<comment type="caution">
    <text evidence="2">The sequence shown here is derived from an EMBL/GenBank/DDBJ whole genome shotgun (WGS) entry which is preliminary data.</text>
</comment>
<feature type="region of interest" description="Disordered" evidence="1">
    <location>
        <begin position="1"/>
        <end position="66"/>
    </location>
</feature>
<feature type="compositionally biased region" description="Polar residues" evidence="1">
    <location>
        <begin position="12"/>
        <end position="32"/>
    </location>
</feature>
<dbReference type="AlphaFoldDB" id="A0A396JAJ7"/>
<evidence type="ECO:0000313" key="2">
    <source>
        <dbReference type="EMBL" id="RHN74322.1"/>
    </source>
</evidence>
<feature type="region of interest" description="Disordered" evidence="1">
    <location>
        <begin position="137"/>
        <end position="159"/>
    </location>
</feature>
<reference evidence="2" key="1">
    <citation type="journal article" date="2018" name="Nat. Plants">
        <title>Whole-genome landscape of Medicago truncatula symbiotic genes.</title>
        <authorList>
            <person name="Pecrix Y."/>
            <person name="Gamas P."/>
            <person name="Carrere S."/>
        </authorList>
    </citation>
    <scope>NUCLEOTIDE SEQUENCE</scope>
    <source>
        <tissue evidence="2">Leaves</tissue>
    </source>
</reference>
<feature type="region of interest" description="Disordered" evidence="1">
    <location>
        <begin position="504"/>
        <end position="527"/>
    </location>
</feature>
<name>A0A396JAJ7_MEDTR</name>
<dbReference type="InterPro" id="IPR004252">
    <property type="entry name" value="Probable_transposase_24"/>
</dbReference>
<dbReference type="OrthoDB" id="1421425at2759"/>
<dbReference type="PANTHER" id="PTHR33144">
    <property type="entry name" value="OS10G0409366 PROTEIN-RELATED"/>
    <property type="match status" value="1"/>
</dbReference>
<dbReference type="Pfam" id="PF03004">
    <property type="entry name" value="Transposase_24"/>
    <property type="match status" value="1"/>
</dbReference>